<dbReference type="PIRSF" id="PIRSF000676">
    <property type="entry name" value="Homoser_kin"/>
    <property type="match status" value="1"/>
</dbReference>
<dbReference type="Gene3D" id="3.30.230.10">
    <property type="match status" value="1"/>
</dbReference>
<evidence type="ECO:0000259" key="10">
    <source>
        <dbReference type="Pfam" id="PF08544"/>
    </source>
</evidence>
<dbReference type="Pfam" id="PF00288">
    <property type="entry name" value="GHMP_kinases_N"/>
    <property type="match status" value="1"/>
</dbReference>
<keyword evidence="12" id="KW-1185">Reference proteome</keyword>
<accession>A0A3N0HY78</accession>
<organism evidence="11 12">
    <name type="scientific">Absicoccus porci</name>
    <dbReference type="NCBI Taxonomy" id="2486576"/>
    <lineage>
        <taxon>Bacteria</taxon>
        <taxon>Bacillati</taxon>
        <taxon>Bacillota</taxon>
        <taxon>Erysipelotrichia</taxon>
        <taxon>Erysipelotrichales</taxon>
        <taxon>Erysipelotrichaceae</taxon>
        <taxon>Absicoccus</taxon>
    </lineage>
</organism>
<dbReference type="PRINTS" id="PR00958">
    <property type="entry name" value="HOMSERKINASE"/>
</dbReference>
<comment type="catalytic activity">
    <reaction evidence="7">
        <text>L-homoserine + ATP = O-phospho-L-homoserine + ADP + H(+)</text>
        <dbReference type="Rhea" id="RHEA:13985"/>
        <dbReference type="ChEBI" id="CHEBI:15378"/>
        <dbReference type="ChEBI" id="CHEBI:30616"/>
        <dbReference type="ChEBI" id="CHEBI:57476"/>
        <dbReference type="ChEBI" id="CHEBI:57590"/>
        <dbReference type="ChEBI" id="CHEBI:456216"/>
        <dbReference type="EC" id="2.7.1.39"/>
    </reaction>
</comment>
<dbReference type="InterPro" id="IPR020568">
    <property type="entry name" value="Ribosomal_Su5_D2-typ_SF"/>
</dbReference>
<proteinExistence type="inferred from homology"/>
<keyword evidence="5 7" id="KW-0418">Kinase</keyword>
<dbReference type="GO" id="GO:0009088">
    <property type="term" value="P:threonine biosynthetic process"/>
    <property type="evidence" value="ECO:0007669"/>
    <property type="project" value="UniProtKB-UniRule"/>
</dbReference>
<evidence type="ECO:0000256" key="2">
    <source>
        <dbReference type="ARBA" id="ARBA00022679"/>
    </source>
</evidence>
<dbReference type="HAMAP" id="MF_00384">
    <property type="entry name" value="Homoser_kinase"/>
    <property type="match status" value="1"/>
</dbReference>
<dbReference type="Gene3D" id="3.30.70.890">
    <property type="entry name" value="GHMP kinase, C-terminal domain"/>
    <property type="match status" value="1"/>
</dbReference>
<sequence length="295" mass="32553">MLPIISRSCFMIKVCVPATSANCCVGFDCMGIALDWWSTFTFDVAHTTWVSGCDPQFGTPDNLVLQAFYHTCEILDVKKPAVHLHIETDIPFSHGFGSSATCIVAGIMGANAWFHKNLTKNDVLKIATDIERHPDNVAPAIFGAATVSIMVDGIPHMTYIPTADWQILAIVPEETISTKAARKVLPSSISFDHAKQQVAHALVFEQALQTGDENALFLSCVDYLHEPYRKALIPEYEGIHTYCQAHALSMWISGSGSSMLVISKDKKKLDDLADTLDVPWHHVQISQKGAYVEYE</sequence>
<dbReference type="GO" id="GO:0005737">
    <property type="term" value="C:cytoplasm"/>
    <property type="evidence" value="ECO:0007669"/>
    <property type="project" value="UniProtKB-SubCell"/>
</dbReference>
<keyword evidence="6 7" id="KW-0067">ATP-binding</keyword>
<evidence type="ECO:0000256" key="6">
    <source>
        <dbReference type="ARBA" id="ARBA00022840"/>
    </source>
</evidence>
<comment type="subcellular location">
    <subcellularLocation>
        <location evidence="7">Cytoplasm</location>
    </subcellularLocation>
</comment>
<keyword evidence="1 7" id="KW-0028">Amino-acid biosynthesis</keyword>
<feature type="binding site" evidence="7">
    <location>
        <begin position="91"/>
        <end position="101"/>
    </location>
    <ligand>
        <name>ATP</name>
        <dbReference type="ChEBI" id="CHEBI:30616"/>
    </ligand>
</feature>
<dbReference type="GO" id="GO:0004413">
    <property type="term" value="F:homoserine kinase activity"/>
    <property type="evidence" value="ECO:0007669"/>
    <property type="project" value="UniProtKB-UniRule"/>
</dbReference>
<gene>
    <name evidence="7 11" type="primary">thrB</name>
    <name evidence="11" type="ORF">EDX97_08760</name>
</gene>
<dbReference type="OrthoDB" id="9769912at2"/>
<comment type="pathway">
    <text evidence="7">Amino-acid biosynthesis; L-threonine biosynthesis; L-threonine from L-aspartate: step 4/5.</text>
</comment>
<dbReference type="SUPFAM" id="SSF55060">
    <property type="entry name" value="GHMP Kinase, C-terminal domain"/>
    <property type="match status" value="1"/>
</dbReference>
<evidence type="ECO:0000256" key="8">
    <source>
        <dbReference type="NCBIfam" id="TIGR00191"/>
    </source>
</evidence>
<evidence type="ECO:0000256" key="3">
    <source>
        <dbReference type="ARBA" id="ARBA00022697"/>
    </source>
</evidence>
<feature type="domain" description="GHMP kinase C-terminal" evidence="10">
    <location>
        <begin position="214"/>
        <end position="275"/>
    </location>
</feature>
<evidence type="ECO:0000313" key="11">
    <source>
        <dbReference type="EMBL" id="RNM29715.1"/>
    </source>
</evidence>
<evidence type="ECO:0000313" key="12">
    <source>
        <dbReference type="Proteomes" id="UP000276568"/>
    </source>
</evidence>
<dbReference type="InterPro" id="IPR036554">
    <property type="entry name" value="GHMP_kinase_C_sf"/>
</dbReference>
<dbReference type="EC" id="2.7.1.39" evidence="7 8"/>
<dbReference type="InterPro" id="IPR006204">
    <property type="entry name" value="GHMP_kinase_N_dom"/>
</dbReference>
<dbReference type="InterPro" id="IPR013750">
    <property type="entry name" value="GHMP_kinase_C_dom"/>
</dbReference>
<dbReference type="AlphaFoldDB" id="A0A3N0HY78"/>
<dbReference type="InterPro" id="IPR014721">
    <property type="entry name" value="Ribsml_uS5_D2-typ_fold_subgr"/>
</dbReference>
<dbReference type="InterPro" id="IPR000870">
    <property type="entry name" value="Homoserine_kinase"/>
</dbReference>
<protein>
    <recommendedName>
        <fullName evidence="7 8">Homoserine kinase</fullName>
        <shortName evidence="7">HK</shortName>
        <shortName evidence="7">HSK</shortName>
        <ecNumber evidence="7 8">2.7.1.39</ecNumber>
    </recommendedName>
</protein>
<comment type="function">
    <text evidence="7">Catalyzes the ATP-dependent phosphorylation of L-homoserine to L-homoserine phosphate.</text>
</comment>
<dbReference type="UniPathway" id="UPA00050">
    <property type="reaction ID" value="UER00064"/>
</dbReference>
<dbReference type="EMBL" id="RJQC01000003">
    <property type="protein sequence ID" value="RNM29715.1"/>
    <property type="molecule type" value="Genomic_DNA"/>
</dbReference>
<feature type="domain" description="GHMP kinase N-terminal" evidence="9">
    <location>
        <begin position="62"/>
        <end position="143"/>
    </location>
</feature>
<evidence type="ECO:0000259" key="9">
    <source>
        <dbReference type="Pfam" id="PF00288"/>
    </source>
</evidence>
<evidence type="ECO:0000256" key="5">
    <source>
        <dbReference type="ARBA" id="ARBA00022777"/>
    </source>
</evidence>
<dbReference type="PANTHER" id="PTHR20861">
    <property type="entry name" value="HOMOSERINE/4-DIPHOSPHOCYTIDYL-2-C-METHYL-D-ERYTHRITOL KINASE"/>
    <property type="match status" value="1"/>
</dbReference>
<dbReference type="SUPFAM" id="SSF54211">
    <property type="entry name" value="Ribosomal protein S5 domain 2-like"/>
    <property type="match status" value="1"/>
</dbReference>
<name>A0A3N0HY78_9FIRM</name>
<evidence type="ECO:0000256" key="7">
    <source>
        <dbReference type="HAMAP-Rule" id="MF_00384"/>
    </source>
</evidence>
<keyword evidence="2 7" id="KW-0808">Transferase</keyword>
<keyword evidence="4 7" id="KW-0547">Nucleotide-binding</keyword>
<dbReference type="NCBIfam" id="TIGR00191">
    <property type="entry name" value="thrB"/>
    <property type="match status" value="1"/>
</dbReference>
<comment type="similarity">
    <text evidence="7">Belongs to the GHMP kinase family. Homoserine kinase subfamily.</text>
</comment>
<evidence type="ECO:0000256" key="4">
    <source>
        <dbReference type="ARBA" id="ARBA00022741"/>
    </source>
</evidence>
<keyword evidence="3 7" id="KW-0791">Threonine biosynthesis</keyword>
<evidence type="ECO:0000256" key="1">
    <source>
        <dbReference type="ARBA" id="ARBA00022605"/>
    </source>
</evidence>
<reference evidence="11 12" key="1">
    <citation type="submission" date="2018-11" db="EMBL/GenBank/DDBJ databases">
        <title>Clostridium sp. nov., a member of the family Erysipelotrichaceae isolated from pig faeces.</title>
        <authorList>
            <person name="Chang Y.-H."/>
        </authorList>
    </citation>
    <scope>NUCLEOTIDE SEQUENCE [LARGE SCALE GENOMIC DNA]</scope>
    <source>
        <strain evidence="11 12">YH-panp20</strain>
    </source>
</reference>
<comment type="caution">
    <text evidence="11">The sequence shown here is derived from an EMBL/GenBank/DDBJ whole genome shotgun (WGS) entry which is preliminary data.</text>
</comment>
<dbReference type="Pfam" id="PF08544">
    <property type="entry name" value="GHMP_kinases_C"/>
    <property type="match status" value="1"/>
</dbReference>
<dbReference type="Proteomes" id="UP000276568">
    <property type="component" value="Unassembled WGS sequence"/>
</dbReference>
<dbReference type="GO" id="GO:0005524">
    <property type="term" value="F:ATP binding"/>
    <property type="evidence" value="ECO:0007669"/>
    <property type="project" value="UniProtKB-UniRule"/>
</dbReference>
<dbReference type="PANTHER" id="PTHR20861:SF1">
    <property type="entry name" value="HOMOSERINE KINASE"/>
    <property type="match status" value="1"/>
</dbReference>
<keyword evidence="7" id="KW-0963">Cytoplasm</keyword>